<keyword evidence="4" id="KW-0238">DNA-binding</keyword>
<dbReference type="PATRIC" id="fig|106592.7.peg.6834"/>
<accession>A0A0L8BWZ3</accession>
<dbReference type="Proteomes" id="UP000037425">
    <property type="component" value="Unassembled WGS sequence"/>
</dbReference>
<feature type="domain" description="HTH lysR-type" evidence="6">
    <location>
        <begin position="7"/>
        <end position="64"/>
    </location>
</feature>
<evidence type="ECO:0000256" key="5">
    <source>
        <dbReference type="ARBA" id="ARBA00023163"/>
    </source>
</evidence>
<dbReference type="SUPFAM" id="SSF53850">
    <property type="entry name" value="Periplasmic binding protein-like II"/>
    <property type="match status" value="1"/>
</dbReference>
<proteinExistence type="inferred from homology"/>
<dbReference type="Gene3D" id="1.10.10.10">
    <property type="entry name" value="Winged helix-like DNA-binding domain superfamily/Winged helix DNA-binding domain"/>
    <property type="match status" value="1"/>
</dbReference>
<dbReference type="SUPFAM" id="SSF46785">
    <property type="entry name" value="Winged helix' DNA-binding domain"/>
    <property type="match status" value="1"/>
</dbReference>
<dbReference type="InterPro" id="IPR036390">
    <property type="entry name" value="WH_DNA-bd_sf"/>
</dbReference>
<dbReference type="InterPro" id="IPR005119">
    <property type="entry name" value="LysR_subst-bd"/>
</dbReference>
<dbReference type="PRINTS" id="PR00039">
    <property type="entry name" value="HTHLYSR"/>
</dbReference>
<keyword evidence="3" id="KW-0805">Transcription regulation</keyword>
<dbReference type="RefSeq" id="WP_053249356.1">
    <property type="nucleotide sequence ID" value="NZ_LGAP01000006.1"/>
</dbReference>
<dbReference type="GO" id="GO:0003677">
    <property type="term" value="F:DNA binding"/>
    <property type="evidence" value="ECO:0007669"/>
    <property type="project" value="UniProtKB-KW"/>
</dbReference>
<name>A0A0L8BWZ3_ENSAD</name>
<dbReference type="PANTHER" id="PTHR30118:SF15">
    <property type="entry name" value="TRANSCRIPTIONAL REGULATORY PROTEIN"/>
    <property type="match status" value="1"/>
</dbReference>
<protein>
    <submittedName>
        <fullName evidence="7">LysR family transcriptional regulator</fullName>
    </submittedName>
</protein>
<evidence type="ECO:0000256" key="1">
    <source>
        <dbReference type="ARBA" id="ARBA00009437"/>
    </source>
</evidence>
<organism evidence="7 8">
    <name type="scientific">Ensifer adhaerens</name>
    <name type="common">Sinorhizobium morelense</name>
    <dbReference type="NCBI Taxonomy" id="106592"/>
    <lineage>
        <taxon>Bacteria</taxon>
        <taxon>Pseudomonadati</taxon>
        <taxon>Pseudomonadota</taxon>
        <taxon>Alphaproteobacteria</taxon>
        <taxon>Hyphomicrobiales</taxon>
        <taxon>Rhizobiaceae</taxon>
        <taxon>Sinorhizobium/Ensifer group</taxon>
        <taxon>Ensifer</taxon>
    </lineage>
</organism>
<evidence type="ECO:0000259" key="6">
    <source>
        <dbReference type="PROSITE" id="PS50931"/>
    </source>
</evidence>
<dbReference type="InterPro" id="IPR000847">
    <property type="entry name" value="LysR_HTH_N"/>
</dbReference>
<dbReference type="Pfam" id="PF00126">
    <property type="entry name" value="HTH_1"/>
    <property type="match status" value="1"/>
</dbReference>
<keyword evidence="5" id="KW-0804">Transcription</keyword>
<dbReference type="PROSITE" id="PS50931">
    <property type="entry name" value="HTH_LYSR"/>
    <property type="match status" value="1"/>
</dbReference>
<comment type="similarity">
    <text evidence="1">Belongs to the LysR transcriptional regulatory family.</text>
</comment>
<evidence type="ECO:0000256" key="3">
    <source>
        <dbReference type="ARBA" id="ARBA00023015"/>
    </source>
</evidence>
<evidence type="ECO:0000313" key="7">
    <source>
        <dbReference type="EMBL" id="KOF19019.1"/>
    </source>
</evidence>
<evidence type="ECO:0000256" key="4">
    <source>
        <dbReference type="ARBA" id="ARBA00023125"/>
    </source>
</evidence>
<dbReference type="Gene3D" id="3.40.190.10">
    <property type="entry name" value="Periplasmic binding protein-like II"/>
    <property type="match status" value="2"/>
</dbReference>
<keyword evidence="2" id="KW-0536">Nodulation</keyword>
<dbReference type="GO" id="GO:0003700">
    <property type="term" value="F:DNA-binding transcription factor activity"/>
    <property type="evidence" value="ECO:0007669"/>
    <property type="project" value="InterPro"/>
</dbReference>
<dbReference type="CDD" id="cd08465">
    <property type="entry name" value="PBP2_ToxR"/>
    <property type="match status" value="1"/>
</dbReference>
<evidence type="ECO:0000256" key="2">
    <source>
        <dbReference type="ARBA" id="ARBA00022458"/>
    </source>
</evidence>
<dbReference type="AlphaFoldDB" id="A0A0L8BWZ3"/>
<dbReference type="PANTHER" id="PTHR30118">
    <property type="entry name" value="HTH-TYPE TRANSCRIPTIONAL REGULATOR LEUO-RELATED"/>
    <property type="match status" value="1"/>
</dbReference>
<dbReference type="EMBL" id="LGAP01000006">
    <property type="protein sequence ID" value="KOF19019.1"/>
    <property type="molecule type" value="Genomic_DNA"/>
</dbReference>
<reference evidence="8" key="1">
    <citation type="submission" date="2015-07" db="EMBL/GenBank/DDBJ databases">
        <title>Whole genome sequence of an Ensifer adhaerens strain isolated from a cave pool in the Wind Cave National Park.</title>
        <authorList>
            <person name="Eng W.W.H."/>
            <person name="Gan H.M."/>
            <person name="Barton H.A."/>
            <person name="Savka M.A."/>
        </authorList>
    </citation>
    <scope>NUCLEOTIDE SEQUENCE [LARGE SCALE GENOMIC DNA]</scope>
    <source>
        <strain evidence="8">SD006</strain>
    </source>
</reference>
<evidence type="ECO:0000313" key="8">
    <source>
        <dbReference type="Proteomes" id="UP000037425"/>
    </source>
</evidence>
<dbReference type="InterPro" id="IPR036388">
    <property type="entry name" value="WH-like_DNA-bd_sf"/>
</dbReference>
<sequence length="308" mass="33601">MNNLAGIDLNLLVVLDALLAERHVSRAAVRLNKSQPAVSHALARLRDLFNDPLLVRHGGRLEPTIRALEIAPRLAEAMGRMRSLLTPVGFDPATERHVFRVAMSDYGAAVLLPTLMATLRVEAPHVDLIVNQASREVMASQVTDGEIDLALGVFPTHGEGIRSSLLFRESFACLADASQLGGSPALDLAEYLARPHVLVSLRGDVSNEIDLALAATGNTRRICLAVPHWSVAPGLVRGTDLVLTVARRILPQADGDGLVVFEPPFVIPLFDFEQIWHRRREGDPGHRWLRALIACLLNDQEPARALPV</sequence>
<gene>
    <name evidence="7" type="ORF">AC244_13515</name>
</gene>
<dbReference type="Pfam" id="PF03466">
    <property type="entry name" value="LysR_substrate"/>
    <property type="match status" value="1"/>
</dbReference>
<dbReference type="InterPro" id="IPR050389">
    <property type="entry name" value="LysR-type_TF"/>
</dbReference>
<comment type="caution">
    <text evidence="7">The sequence shown here is derived from an EMBL/GenBank/DDBJ whole genome shotgun (WGS) entry which is preliminary data.</text>
</comment>